<dbReference type="CDD" id="cd04328">
    <property type="entry name" value="RNAP_I_Rpa43_N"/>
    <property type="match status" value="1"/>
</dbReference>
<sequence>MAKSGGVGEESPEPAPGISQKLSFQQACSLIHSPYSCLVMDTCRRHIALSPMYLKRQRSGIERQLRTELLRFSESLQGVPIAFDKFRLIGELGDIYDDQGYIHLNIEADFVIFRPKTGQKLVGIVNKIAPSHLGCLVHGCFNASIPKPQQANGTWPDFAVTVGDNLKFEVLQLDADVVGVLCIRGRLSKRHRVQAACGVASAESLESNSEESLKKNSEEQDYEMVRKKKKKKREKCIEEGTAEEAVSYEISDRSLQKDGMGNAEIISDSKKPKKRKRRTLELNADTENPGRDDSDYHSDKAIKKNEKKHA</sequence>
<dbReference type="OMA" id="LAMGPYG"/>
<evidence type="ECO:0000256" key="3">
    <source>
        <dbReference type="ARBA" id="ARBA00022478"/>
    </source>
</evidence>
<reference evidence="10 11" key="1">
    <citation type="journal article" date="2018" name="Nat. Ecol. Evol.">
        <title>Shark genomes provide insights into elasmobranch evolution and the origin of vertebrates.</title>
        <authorList>
            <person name="Hara Y"/>
            <person name="Yamaguchi K"/>
            <person name="Onimaru K"/>
            <person name="Kadota M"/>
            <person name="Koyanagi M"/>
            <person name="Keeley SD"/>
            <person name="Tatsumi K"/>
            <person name="Tanaka K"/>
            <person name="Motone F"/>
            <person name="Kageyama Y"/>
            <person name="Nozu R"/>
            <person name="Adachi N"/>
            <person name="Nishimura O"/>
            <person name="Nakagawa R"/>
            <person name="Tanegashima C"/>
            <person name="Kiyatake I"/>
            <person name="Matsumoto R"/>
            <person name="Murakumo K"/>
            <person name="Nishida K"/>
            <person name="Terakita A"/>
            <person name="Kuratani S"/>
            <person name="Sato K"/>
            <person name="Hyodo S Kuraku.S."/>
        </authorList>
    </citation>
    <scope>NUCLEOTIDE SEQUENCE [LARGE SCALE GENOMIC DNA]</scope>
</reference>
<dbReference type="InterPro" id="IPR041178">
    <property type="entry name" value="RPA43_OB"/>
</dbReference>
<dbReference type="Pfam" id="PF17875">
    <property type="entry name" value="RPA43_OB"/>
    <property type="match status" value="1"/>
</dbReference>
<dbReference type="STRING" id="75743.A0A401PME0"/>
<dbReference type="InterPro" id="IPR041901">
    <property type="entry name" value="RNAP_I_Rpa43_N"/>
</dbReference>
<accession>A0A401PME0</accession>
<keyword evidence="3 7" id="KW-0240">DNA-directed RNA polymerase</keyword>
<evidence type="ECO:0000256" key="8">
    <source>
        <dbReference type="SAM" id="MobiDB-lite"/>
    </source>
</evidence>
<dbReference type="PANTHER" id="PTHR12709">
    <property type="entry name" value="DNA-DIRECTED RNA POLYMERASE II, III"/>
    <property type="match status" value="1"/>
</dbReference>
<evidence type="ECO:0000256" key="5">
    <source>
        <dbReference type="ARBA" id="ARBA00023163"/>
    </source>
</evidence>
<feature type="domain" description="RPA43 OB" evidence="9">
    <location>
        <begin position="115"/>
        <end position="232"/>
    </location>
</feature>
<evidence type="ECO:0000256" key="1">
    <source>
        <dbReference type="ARBA" id="ARBA00004604"/>
    </source>
</evidence>
<dbReference type="GO" id="GO:0006352">
    <property type="term" value="P:DNA-templated transcription initiation"/>
    <property type="evidence" value="ECO:0007669"/>
    <property type="project" value="UniProtKB-UniRule"/>
</dbReference>
<feature type="region of interest" description="Disordered" evidence="8">
    <location>
        <begin position="257"/>
        <end position="310"/>
    </location>
</feature>
<keyword evidence="5 7" id="KW-0804">Transcription</keyword>
<dbReference type="PANTHER" id="PTHR12709:SF5">
    <property type="entry name" value="DNA-DIRECTED RNA POLYMERASE I SUBUNIT RPA43"/>
    <property type="match status" value="1"/>
</dbReference>
<dbReference type="FunFam" id="3.30.1490.120:FF:000003">
    <property type="entry name" value="DNA-directed RNA polymerase I subunit RPA43"/>
    <property type="match status" value="1"/>
</dbReference>
<dbReference type="GO" id="GO:0005736">
    <property type="term" value="C:RNA polymerase I complex"/>
    <property type="evidence" value="ECO:0007669"/>
    <property type="project" value="TreeGrafter"/>
</dbReference>
<dbReference type="InterPro" id="IPR045113">
    <property type="entry name" value="Rpb7-like"/>
</dbReference>
<evidence type="ECO:0000256" key="4">
    <source>
        <dbReference type="ARBA" id="ARBA00022553"/>
    </source>
</evidence>
<dbReference type="GO" id="GO:0006362">
    <property type="term" value="P:transcription elongation by RNA polymerase I"/>
    <property type="evidence" value="ECO:0007669"/>
    <property type="project" value="TreeGrafter"/>
</dbReference>
<evidence type="ECO:0000256" key="6">
    <source>
        <dbReference type="ARBA" id="ARBA00023242"/>
    </source>
</evidence>
<evidence type="ECO:0000313" key="11">
    <source>
        <dbReference type="Proteomes" id="UP000288216"/>
    </source>
</evidence>
<keyword evidence="4" id="KW-0597">Phosphoprotein</keyword>
<keyword evidence="6 7" id="KW-0539">Nucleus</keyword>
<keyword evidence="11" id="KW-1185">Reference proteome</keyword>
<comment type="similarity">
    <text evidence="2">Belongs to the eukaryotic RPA43 RNA polymerase subunit family.</text>
</comment>
<protein>
    <recommendedName>
        <fullName evidence="7">DNA-directed RNA polymerase subunit</fullName>
    </recommendedName>
</protein>
<dbReference type="Proteomes" id="UP000288216">
    <property type="component" value="Unassembled WGS sequence"/>
</dbReference>
<comment type="function">
    <text evidence="7">DNA-dependent RNA polymerase which catalyzes the transcription of DNA into RNA using the four ribonucleoside triphosphates as substrates.</text>
</comment>
<dbReference type="Gene3D" id="3.30.1490.120">
    <property type="entry name" value="RNA polymerase Rpb7-like, N-terminal domain"/>
    <property type="match status" value="1"/>
</dbReference>
<evidence type="ECO:0000313" key="10">
    <source>
        <dbReference type="EMBL" id="GCB74251.1"/>
    </source>
</evidence>
<evidence type="ECO:0000256" key="2">
    <source>
        <dbReference type="ARBA" id="ARBA00005930"/>
    </source>
</evidence>
<dbReference type="AlphaFoldDB" id="A0A401PME0"/>
<dbReference type="EMBL" id="BFAA01000897">
    <property type="protein sequence ID" value="GCB74251.1"/>
    <property type="molecule type" value="Genomic_DNA"/>
</dbReference>
<name>A0A401PME0_SCYTO</name>
<dbReference type="Gene3D" id="2.40.50.1060">
    <property type="match status" value="1"/>
</dbReference>
<comment type="subcellular location">
    <subcellularLocation>
        <location evidence="1">Nucleus</location>
        <location evidence="1">Nucleolus</location>
    </subcellularLocation>
</comment>
<dbReference type="InterPro" id="IPR036898">
    <property type="entry name" value="RNA_pol_Rpb7-like_N_sf"/>
</dbReference>
<dbReference type="OrthoDB" id="10250504at2759"/>
<comment type="caution">
    <text evidence="10">The sequence shown here is derived from an EMBL/GenBank/DDBJ whole genome shotgun (WGS) entry which is preliminary data.</text>
</comment>
<proteinExistence type="inferred from homology"/>
<evidence type="ECO:0000259" key="9">
    <source>
        <dbReference type="Pfam" id="PF17875"/>
    </source>
</evidence>
<evidence type="ECO:0000256" key="7">
    <source>
        <dbReference type="RuleBase" id="RU369086"/>
    </source>
</evidence>
<feature type="compositionally biased region" description="Basic and acidic residues" evidence="8">
    <location>
        <begin position="288"/>
        <end position="304"/>
    </location>
</feature>
<gene>
    <name evidence="10" type="ORF">scyTo_0003339</name>
</gene>
<organism evidence="10 11">
    <name type="scientific">Scyliorhinus torazame</name>
    <name type="common">Cloudy catshark</name>
    <name type="synonym">Catulus torazame</name>
    <dbReference type="NCBI Taxonomy" id="75743"/>
    <lineage>
        <taxon>Eukaryota</taxon>
        <taxon>Metazoa</taxon>
        <taxon>Chordata</taxon>
        <taxon>Craniata</taxon>
        <taxon>Vertebrata</taxon>
        <taxon>Chondrichthyes</taxon>
        <taxon>Elasmobranchii</taxon>
        <taxon>Galeomorphii</taxon>
        <taxon>Galeoidea</taxon>
        <taxon>Carcharhiniformes</taxon>
        <taxon>Scyliorhinidae</taxon>
        <taxon>Scyliorhinus</taxon>
    </lineage>
</organism>